<gene>
    <name evidence="4" type="ORF">PI95_014140</name>
</gene>
<evidence type="ECO:0000256" key="1">
    <source>
        <dbReference type="ARBA" id="ARBA00010062"/>
    </source>
</evidence>
<dbReference type="InterPro" id="IPR028081">
    <property type="entry name" value="Leu-bd"/>
</dbReference>
<dbReference type="PANTHER" id="PTHR30483:SF6">
    <property type="entry name" value="PERIPLASMIC BINDING PROTEIN OF ABC TRANSPORTER FOR NATURAL AMINO ACIDS"/>
    <property type="match status" value="1"/>
</dbReference>
<comment type="caution">
    <text evidence="4">The sequence shown here is derived from an EMBL/GenBank/DDBJ whole genome shotgun (WGS) entry which is preliminary data.</text>
</comment>
<dbReference type="PANTHER" id="PTHR30483">
    <property type="entry name" value="LEUCINE-SPECIFIC-BINDING PROTEIN"/>
    <property type="match status" value="1"/>
</dbReference>
<dbReference type="AlphaFoldDB" id="A0A846H9Q5"/>
<organism evidence="4 5">
    <name type="scientific">Hassallia byssoidea VB512170</name>
    <dbReference type="NCBI Taxonomy" id="1304833"/>
    <lineage>
        <taxon>Bacteria</taxon>
        <taxon>Bacillati</taxon>
        <taxon>Cyanobacteriota</taxon>
        <taxon>Cyanophyceae</taxon>
        <taxon>Nostocales</taxon>
        <taxon>Tolypothrichaceae</taxon>
        <taxon>Hassallia</taxon>
    </lineage>
</organism>
<dbReference type="Gene3D" id="1.25.40.10">
    <property type="entry name" value="Tetratricopeptide repeat domain"/>
    <property type="match status" value="1"/>
</dbReference>
<keyword evidence="2" id="KW-0732">Signal</keyword>
<evidence type="ECO:0000259" key="3">
    <source>
        <dbReference type="Pfam" id="PF13458"/>
    </source>
</evidence>
<dbReference type="Proteomes" id="UP000031549">
    <property type="component" value="Unassembled WGS sequence"/>
</dbReference>
<sequence length="471" mass="50192">MSQKNETTVLVLALLITLGVVGGGLWLFKDNIISQNQPNPNSQSNKNQESIKDRISFGEKTLIALEVTPAKKEGVEAIARGSYEKAIAPLTAALKLNPNDPEALIFLNNARIGSAKNYTIATSLPIGNDPNTSLEILRGIAQAQNEINASGGIKGVFLKVGIANDDDNPEISKQIATTLVKNPEVLGVIGPNTSDATLAAGTVYTSGKLVAITPTSTSVKISNLSPYVFRTVPSDFIAARSLANYMVNKLQKRNAAVFFNSQSNYSQSLKSEFVSSVSLNGGQVSNEFDLSQANFSAARSVEQAIKQGAEVLMLASNANTLDKALQVVQVNDKRLALLGGDDVYMLKTLELGREKAVGMVVAVPWHIDGNLSSDFPQKSRQLWGADVSWRTALSYDATKALIAAIELNPNREGVQQALTSSNFSATGASGAIRFLASGDRNAPVQLVKIAPGTRSRTGYDFVPIPQSAIKN</sequence>
<dbReference type="CDD" id="cd06268">
    <property type="entry name" value="PBP1_ABC_transporter_LIVBP-like"/>
    <property type="match status" value="1"/>
</dbReference>
<evidence type="ECO:0000256" key="2">
    <source>
        <dbReference type="ARBA" id="ARBA00022729"/>
    </source>
</evidence>
<name>A0A846H9Q5_9CYAN</name>
<evidence type="ECO:0000313" key="4">
    <source>
        <dbReference type="EMBL" id="NEU73668.1"/>
    </source>
</evidence>
<protein>
    <submittedName>
        <fullName evidence="4">ABC transporter substrate-binding protein</fullName>
    </submittedName>
</protein>
<dbReference type="InterPro" id="IPR028082">
    <property type="entry name" value="Peripla_BP_I"/>
</dbReference>
<proteinExistence type="inferred from homology"/>
<dbReference type="Gene3D" id="3.40.50.2300">
    <property type="match status" value="2"/>
</dbReference>
<dbReference type="SUPFAM" id="SSF53822">
    <property type="entry name" value="Periplasmic binding protein-like I"/>
    <property type="match status" value="1"/>
</dbReference>
<dbReference type="RefSeq" id="WP_039748392.1">
    <property type="nucleotide sequence ID" value="NZ_JTCM02000027.1"/>
</dbReference>
<dbReference type="InterPro" id="IPR051010">
    <property type="entry name" value="BCAA_transport"/>
</dbReference>
<dbReference type="EMBL" id="JTCM02000027">
    <property type="protein sequence ID" value="NEU73668.1"/>
    <property type="molecule type" value="Genomic_DNA"/>
</dbReference>
<accession>A0A846H9Q5</accession>
<reference evidence="4 5" key="1">
    <citation type="journal article" date="2015" name="Genome Announc.">
        <title>Draft Genome Sequence of Cyanobacterium Hassallia byssoidea Strain VB512170, Isolated from Monuments in India.</title>
        <authorList>
            <person name="Singh D."/>
            <person name="Chandrababunaidu M.M."/>
            <person name="Panda A."/>
            <person name="Sen D."/>
            <person name="Bhattacharyya S."/>
            <person name="Adhikary S.P."/>
            <person name="Tripathy S."/>
        </authorList>
    </citation>
    <scope>NUCLEOTIDE SEQUENCE [LARGE SCALE GENOMIC DNA]</scope>
    <source>
        <strain evidence="4 5">VB512170</strain>
    </source>
</reference>
<evidence type="ECO:0000313" key="5">
    <source>
        <dbReference type="Proteomes" id="UP000031549"/>
    </source>
</evidence>
<comment type="similarity">
    <text evidence="1">Belongs to the leucine-binding protein family.</text>
</comment>
<dbReference type="InterPro" id="IPR011990">
    <property type="entry name" value="TPR-like_helical_dom_sf"/>
</dbReference>
<keyword evidence="5" id="KW-1185">Reference proteome</keyword>
<feature type="domain" description="Leucine-binding protein" evidence="3">
    <location>
        <begin position="136"/>
        <end position="445"/>
    </location>
</feature>
<dbReference type="Pfam" id="PF13458">
    <property type="entry name" value="Peripla_BP_6"/>
    <property type="match status" value="1"/>
</dbReference>